<dbReference type="NCBIfam" id="TIGR01587">
    <property type="entry name" value="cas3_core"/>
    <property type="match status" value="1"/>
</dbReference>
<feature type="domain" description="Helicase ATP-binding" evidence="10">
    <location>
        <begin position="274"/>
        <end position="467"/>
    </location>
</feature>
<evidence type="ECO:0000313" key="12">
    <source>
        <dbReference type="EMBL" id="KKN25417.1"/>
    </source>
</evidence>
<dbReference type="SMART" id="SM00487">
    <property type="entry name" value="DEXDc"/>
    <property type="match status" value="1"/>
</dbReference>
<dbReference type="InterPro" id="IPR038257">
    <property type="entry name" value="CRISPR-assoc_Cas3_HD_sf"/>
</dbReference>
<dbReference type="InterPro" id="IPR006474">
    <property type="entry name" value="Helicase_Cas3_CRISPR-ass_core"/>
</dbReference>
<keyword evidence="8" id="KW-0067">ATP-binding</keyword>
<evidence type="ECO:0000259" key="11">
    <source>
        <dbReference type="PROSITE" id="PS51643"/>
    </source>
</evidence>
<reference evidence="12" key="1">
    <citation type="journal article" date="2015" name="Nature">
        <title>Complex archaea that bridge the gap between prokaryotes and eukaryotes.</title>
        <authorList>
            <person name="Spang A."/>
            <person name="Saw J.H."/>
            <person name="Jorgensen S.L."/>
            <person name="Zaremba-Niedzwiedzka K."/>
            <person name="Martijn J."/>
            <person name="Lind A.E."/>
            <person name="van Eijk R."/>
            <person name="Schleper C."/>
            <person name="Guy L."/>
            <person name="Ettema T.J."/>
        </authorList>
    </citation>
    <scope>NUCLEOTIDE SEQUENCE</scope>
</reference>
<evidence type="ECO:0000256" key="9">
    <source>
        <dbReference type="ARBA" id="ARBA00023118"/>
    </source>
</evidence>
<dbReference type="Gene3D" id="3.40.50.300">
    <property type="entry name" value="P-loop containing nucleotide triphosphate hydrolases"/>
    <property type="match status" value="2"/>
</dbReference>
<dbReference type="GO" id="GO:0046872">
    <property type="term" value="F:metal ion binding"/>
    <property type="evidence" value="ECO:0007669"/>
    <property type="project" value="UniProtKB-KW"/>
</dbReference>
<dbReference type="InterPro" id="IPR027417">
    <property type="entry name" value="P-loop_NTPase"/>
</dbReference>
<evidence type="ECO:0000256" key="7">
    <source>
        <dbReference type="ARBA" id="ARBA00022806"/>
    </source>
</evidence>
<dbReference type="PROSITE" id="PS51192">
    <property type="entry name" value="HELICASE_ATP_BIND_1"/>
    <property type="match status" value="1"/>
</dbReference>
<accession>A0A0F9PLG4</accession>
<dbReference type="PROSITE" id="PS51643">
    <property type="entry name" value="HD_CAS3"/>
    <property type="match status" value="1"/>
</dbReference>
<evidence type="ECO:0000256" key="4">
    <source>
        <dbReference type="ARBA" id="ARBA00022723"/>
    </source>
</evidence>
<evidence type="ECO:0000256" key="5">
    <source>
        <dbReference type="ARBA" id="ARBA00022741"/>
    </source>
</evidence>
<keyword evidence="3" id="KW-0540">Nuclease</keyword>
<dbReference type="InterPro" id="IPR011545">
    <property type="entry name" value="DEAD/DEAH_box_helicase_dom"/>
</dbReference>
<keyword evidence="6" id="KW-0378">Hydrolase</keyword>
<dbReference type="InterPro" id="IPR006483">
    <property type="entry name" value="CRISPR-assoc_Cas3_HD"/>
</dbReference>
<keyword evidence="9" id="KW-0051">Antiviral defense</keyword>
<dbReference type="GO" id="GO:0003724">
    <property type="term" value="F:RNA helicase activity"/>
    <property type="evidence" value="ECO:0007669"/>
    <property type="project" value="TreeGrafter"/>
</dbReference>
<dbReference type="SMART" id="SM00490">
    <property type="entry name" value="HELICc"/>
    <property type="match status" value="1"/>
</dbReference>
<comment type="caution">
    <text evidence="12">The sequence shown here is derived from an EMBL/GenBank/DDBJ whole genome shotgun (WGS) entry which is preliminary data.</text>
</comment>
<dbReference type="EMBL" id="LAZR01002804">
    <property type="protein sequence ID" value="KKN25417.1"/>
    <property type="molecule type" value="Genomic_DNA"/>
</dbReference>
<dbReference type="PANTHER" id="PTHR47963:SF9">
    <property type="entry name" value="CRISPR-ASSOCIATED ENDONUCLEASE_HELICASE CAS3"/>
    <property type="match status" value="1"/>
</dbReference>
<dbReference type="PANTHER" id="PTHR47963">
    <property type="entry name" value="DEAD-BOX ATP-DEPENDENT RNA HELICASE 47, MITOCHONDRIAL"/>
    <property type="match status" value="1"/>
</dbReference>
<name>A0A0F9PLG4_9ZZZZ</name>
<keyword evidence="5" id="KW-0547">Nucleotide-binding</keyword>
<comment type="similarity">
    <text evidence="2">In the central section; belongs to the CRISPR-associated helicase Cas3 family.</text>
</comment>
<dbReference type="NCBIfam" id="TIGR01596">
    <property type="entry name" value="cas3_HD"/>
    <property type="match status" value="1"/>
</dbReference>
<keyword evidence="7" id="KW-0347">Helicase</keyword>
<dbReference type="Gene3D" id="1.10.3210.30">
    <property type="match status" value="1"/>
</dbReference>
<dbReference type="InterPro" id="IPR054712">
    <property type="entry name" value="Cas3-like_dom"/>
</dbReference>
<evidence type="ECO:0000256" key="2">
    <source>
        <dbReference type="ARBA" id="ARBA00009046"/>
    </source>
</evidence>
<evidence type="ECO:0000256" key="3">
    <source>
        <dbReference type="ARBA" id="ARBA00022722"/>
    </source>
</evidence>
<dbReference type="Pfam" id="PF18019">
    <property type="entry name" value="Cas3_HD"/>
    <property type="match status" value="1"/>
</dbReference>
<evidence type="ECO:0000259" key="10">
    <source>
        <dbReference type="PROSITE" id="PS51192"/>
    </source>
</evidence>
<dbReference type="InterPro" id="IPR001650">
    <property type="entry name" value="Helicase_C-like"/>
</dbReference>
<dbReference type="GO" id="GO:0051607">
    <property type="term" value="P:defense response to virus"/>
    <property type="evidence" value="ECO:0007669"/>
    <property type="project" value="UniProtKB-KW"/>
</dbReference>
<evidence type="ECO:0000256" key="6">
    <source>
        <dbReference type="ARBA" id="ARBA00022801"/>
    </source>
</evidence>
<dbReference type="GO" id="GO:0004518">
    <property type="term" value="F:nuclease activity"/>
    <property type="evidence" value="ECO:0007669"/>
    <property type="project" value="UniProtKB-KW"/>
</dbReference>
<gene>
    <name evidence="12" type="ORF">LCGC14_0885070</name>
</gene>
<protein>
    <recommendedName>
        <fullName evidence="13">HD Cas3-type domain-containing protein</fullName>
    </recommendedName>
</protein>
<evidence type="ECO:0000256" key="1">
    <source>
        <dbReference type="ARBA" id="ARBA00006847"/>
    </source>
</evidence>
<evidence type="ECO:0000256" key="8">
    <source>
        <dbReference type="ARBA" id="ARBA00022840"/>
    </source>
</evidence>
<sequence length="892" mass="103854">MKELDLSHLLNIWGKTDPFHPLLFHMVDVGNVGRELFTSAIFQPVKIRLLEAAGCSEAQLNSWLGYFLSMHDIGKCHPEFQIKDSKSVKKLENNGLIFLQSSYHKFFHSLYSAQWIKNFFKKQGWNLMTTRTVSEVILGHHGKFSQSEIRDHPKIHENWEPFRRGLHKLILDYFNPDDWVPKKFFNHSLVGLLLLGLLVLSDWIASNNYLFKFSSIKYSTIEEYYNQSKLLAKNAVNILGFNHILDWSRFKKISDIYPGFPSLTPIQHMTEDFFQNLSEHKLIIIEAPMGEGKTEAALYIASQLLERQRGIYFALPTSATSNQMYGRLKEFLLVNDPMVEENVQLVHGMAWMIDHLSYKNPSLTNRAYDWFKPKKRALLAPFGVGTIDQSLMSVLWVRFGFLRLLGLTGKVLIIDEVHAYDAYMSTILTRLLKWAFILKIPVILLSATLPLSKKKILIDAYSGDSEVIPMDGILNSQTYYPLITVKNETKLEIILPKQISQKKTITVVLEDGLLERYYSIADLAIMSALKDKCVCVICNTVKNSQKIYQILKEKISKEMEIHTCLFHARFPVERRMEIENNVLELFDKRSSNFKISNPNNKRPRRAILIATQVVEQSLDLDFDEIISEIAPIDLLIQRMGRLHRHNRPYRPSGIKAVFRILLPNLQFQKIKFGLSEYVYHSYILSMTFNELILKSKRNKKFYLIFPDDIRQLIESVYENFSQKKFDKNQPISPEILEEALQIMTTKLEKEENQAKLYLIPPPNNKRFDFSNLTKPFEEDDSGAQSFLYAKTRIGNTTHKTILLNNHNFDDLLDKKKPPSAEIQRSLMKRSVSLPINWFKNKISNFKTVEWLSNSFIIHLEDNNFTYVVNKNNKIVHRVVIDHLEYGVYMEER</sequence>
<feature type="domain" description="HD Cas3-type" evidence="11">
    <location>
        <begin position="15"/>
        <end position="204"/>
    </location>
</feature>
<dbReference type="SUPFAM" id="SSF52540">
    <property type="entry name" value="P-loop containing nucleoside triphosphate hydrolases"/>
    <property type="match status" value="1"/>
</dbReference>
<dbReference type="Pfam" id="PF00270">
    <property type="entry name" value="DEAD"/>
    <property type="match status" value="1"/>
</dbReference>
<dbReference type="GO" id="GO:0016787">
    <property type="term" value="F:hydrolase activity"/>
    <property type="evidence" value="ECO:0007669"/>
    <property type="project" value="UniProtKB-KW"/>
</dbReference>
<evidence type="ECO:0008006" key="13">
    <source>
        <dbReference type="Google" id="ProtNLM"/>
    </source>
</evidence>
<dbReference type="InterPro" id="IPR014001">
    <property type="entry name" value="Helicase_ATP-bd"/>
</dbReference>
<proteinExistence type="inferred from homology"/>
<dbReference type="CDD" id="cd09641">
    <property type="entry name" value="Cas3''_I"/>
    <property type="match status" value="1"/>
</dbReference>
<dbReference type="AlphaFoldDB" id="A0A0F9PLG4"/>
<dbReference type="InterPro" id="IPR050547">
    <property type="entry name" value="DEAD_box_RNA_helicases"/>
</dbReference>
<organism evidence="12">
    <name type="scientific">marine sediment metagenome</name>
    <dbReference type="NCBI Taxonomy" id="412755"/>
    <lineage>
        <taxon>unclassified sequences</taxon>
        <taxon>metagenomes</taxon>
        <taxon>ecological metagenomes</taxon>
    </lineage>
</organism>
<comment type="similarity">
    <text evidence="1">In the N-terminal section; belongs to the CRISPR-associated nuclease Cas3-HD family.</text>
</comment>
<dbReference type="Pfam" id="PF22590">
    <property type="entry name" value="Cas3-like_C_2"/>
    <property type="match status" value="1"/>
</dbReference>
<dbReference type="GO" id="GO:0003723">
    <property type="term" value="F:RNA binding"/>
    <property type="evidence" value="ECO:0007669"/>
    <property type="project" value="TreeGrafter"/>
</dbReference>
<dbReference type="GO" id="GO:0005524">
    <property type="term" value="F:ATP binding"/>
    <property type="evidence" value="ECO:0007669"/>
    <property type="project" value="UniProtKB-KW"/>
</dbReference>
<keyword evidence="4" id="KW-0479">Metal-binding</keyword>